<dbReference type="EMBL" id="SOHE01000053">
    <property type="protein sequence ID" value="TFD48799.1"/>
    <property type="molecule type" value="Genomic_DNA"/>
</dbReference>
<dbReference type="OrthoDB" id="3173471at2"/>
<accession>A0A4R8ZYM7</accession>
<dbReference type="AlphaFoldDB" id="A0A4R8ZYM7"/>
<name>A0A4R8ZYM7_9MICO</name>
<proteinExistence type="predicted"/>
<protein>
    <submittedName>
        <fullName evidence="1">Uncharacterized protein</fullName>
    </submittedName>
</protein>
<sequence length="93" mass="9903">MTVRTLFDRCRAFQARMPLAGFFSHSTAAVLHGLSLPKALEGDSRVHVSVVAPTRAPRGEGVVGHRVDARPSVVLVADLQVANPVAAWCQTTA</sequence>
<dbReference type="RefSeq" id="WP_134519825.1">
    <property type="nucleotide sequence ID" value="NZ_SOHE01000053.1"/>
</dbReference>
<evidence type="ECO:0000313" key="1">
    <source>
        <dbReference type="EMBL" id="TFD48799.1"/>
    </source>
</evidence>
<dbReference type="Proteomes" id="UP000297447">
    <property type="component" value="Unassembled WGS sequence"/>
</dbReference>
<comment type="caution">
    <text evidence="1">The sequence shown here is derived from an EMBL/GenBank/DDBJ whole genome shotgun (WGS) entry which is preliminary data.</text>
</comment>
<keyword evidence="2" id="KW-1185">Reference proteome</keyword>
<reference evidence="1 2" key="1">
    <citation type="submission" date="2019-03" db="EMBL/GenBank/DDBJ databases">
        <title>Genomics of glacier-inhabiting Cryobacterium strains.</title>
        <authorList>
            <person name="Liu Q."/>
            <person name="Xin Y.-H."/>
        </authorList>
    </citation>
    <scope>NUCLEOTIDE SEQUENCE [LARGE SCALE GENOMIC DNA]</scope>
    <source>
        <strain evidence="1 2">Hh14</strain>
    </source>
</reference>
<evidence type="ECO:0000313" key="2">
    <source>
        <dbReference type="Proteomes" id="UP000297447"/>
    </source>
</evidence>
<organism evidence="1 2">
    <name type="scientific">Cryobacterium frigoriphilum</name>
    <dbReference type="NCBI Taxonomy" id="1259150"/>
    <lineage>
        <taxon>Bacteria</taxon>
        <taxon>Bacillati</taxon>
        <taxon>Actinomycetota</taxon>
        <taxon>Actinomycetes</taxon>
        <taxon>Micrococcales</taxon>
        <taxon>Microbacteriaceae</taxon>
        <taxon>Cryobacterium</taxon>
    </lineage>
</organism>
<gene>
    <name evidence="1" type="ORF">E3T55_12120</name>
</gene>